<keyword evidence="3" id="KW-1185">Reference proteome</keyword>
<name>A0ABR4K7Z5_9EURO</name>
<evidence type="ECO:0000313" key="2">
    <source>
        <dbReference type="EMBL" id="KAL2848422.1"/>
    </source>
</evidence>
<evidence type="ECO:0000256" key="1">
    <source>
        <dbReference type="SAM" id="MobiDB-lite"/>
    </source>
</evidence>
<reference evidence="2 3" key="1">
    <citation type="submission" date="2024-07" db="EMBL/GenBank/DDBJ databases">
        <title>Section-level genome sequencing and comparative genomics of Aspergillus sections Usti and Cavernicolus.</title>
        <authorList>
            <consortium name="Lawrence Berkeley National Laboratory"/>
            <person name="Nybo J.L."/>
            <person name="Vesth T.C."/>
            <person name="Theobald S."/>
            <person name="Frisvad J.C."/>
            <person name="Larsen T.O."/>
            <person name="Kjaerboelling I."/>
            <person name="Rothschild-Mancinelli K."/>
            <person name="Lyhne E.K."/>
            <person name="Kogle M.E."/>
            <person name="Barry K."/>
            <person name="Clum A."/>
            <person name="Na H."/>
            <person name="Ledsgaard L."/>
            <person name="Lin J."/>
            <person name="Lipzen A."/>
            <person name="Kuo A."/>
            <person name="Riley R."/>
            <person name="Mondo S."/>
            <person name="Labutti K."/>
            <person name="Haridas S."/>
            <person name="Pangalinan J."/>
            <person name="Salamov A.A."/>
            <person name="Simmons B.A."/>
            <person name="Magnuson J.K."/>
            <person name="Chen J."/>
            <person name="Drula E."/>
            <person name="Henrissat B."/>
            <person name="Wiebenga A."/>
            <person name="Lubbers R.J."/>
            <person name="Gomes A.C."/>
            <person name="Makela M.R."/>
            <person name="Stajich J."/>
            <person name="Grigoriev I.V."/>
            <person name="Mortensen U.H."/>
            <person name="De Vries R.P."/>
            <person name="Baker S.E."/>
            <person name="Andersen M.R."/>
        </authorList>
    </citation>
    <scope>NUCLEOTIDE SEQUENCE [LARGE SCALE GENOMIC DNA]</scope>
    <source>
        <strain evidence="2 3">CBS 123904</strain>
    </source>
</reference>
<feature type="compositionally biased region" description="Basic and acidic residues" evidence="1">
    <location>
        <begin position="142"/>
        <end position="152"/>
    </location>
</feature>
<proteinExistence type="predicted"/>
<organism evidence="2 3">
    <name type="scientific">Aspergillus pseudoustus</name>
    <dbReference type="NCBI Taxonomy" id="1810923"/>
    <lineage>
        <taxon>Eukaryota</taxon>
        <taxon>Fungi</taxon>
        <taxon>Dikarya</taxon>
        <taxon>Ascomycota</taxon>
        <taxon>Pezizomycotina</taxon>
        <taxon>Eurotiomycetes</taxon>
        <taxon>Eurotiomycetidae</taxon>
        <taxon>Eurotiales</taxon>
        <taxon>Aspergillaceae</taxon>
        <taxon>Aspergillus</taxon>
        <taxon>Aspergillus subgen. Nidulantes</taxon>
    </lineage>
</organism>
<protein>
    <submittedName>
        <fullName evidence="2">Uncharacterized protein</fullName>
    </submittedName>
</protein>
<evidence type="ECO:0000313" key="3">
    <source>
        <dbReference type="Proteomes" id="UP001610446"/>
    </source>
</evidence>
<dbReference type="Proteomes" id="UP001610446">
    <property type="component" value="Unassembled WGS sequence"/>
</dbReference>
<gene>
    <name evidence="2" type="ORF">BJY01DRAFT_246434</name>
</gene>
<accession>A0ABR4K7Z5</accession>
<sequence>MGSSSTVTLLIGLVSRPGNTEGWTMMTETENKVCLMVDVARVPEQAERADAGTAVFNPQGLAWQLKVCTVERKHRDTIRRAAEMMRPGRKPEQCVVDAIFDLELGGVVPQGTMRKVQREIDGYRDGGYVVCPSDPEDAYSSDEAKGKGKDATAKGGKKNSQ</sequence>
<feature type="region of interest" description="Disordered" evidence="1">
    <location>
        <begin position="127"/>
        <end position="161"/>
    </location>
</feature>
<comment type="caution">
    <text evidence="2">The sequence shown here is derived from an EMBL/GenBank/DDBJ whole genome shotgun (WGS) entry which is preliminary data.</text>
</comment>
<dbReference type="EMBL" id="JBFXLU010000050">
    <property type="protein sequence ID" value="KAL2848422.1"/>
    <property type="molecule type" value="Genomic_DNA"/>
</dbReference>